<sequence length="255" mass="26476">MTEPEELASRLSRQQRSLIAAADPATGRLPANAPDAAVAGLIRHRCAQRAGRLGAVYLTATGRAVGAGLGVAPRQRSAPAQDRSGPFAPATGDEVAVPLAPPAAGTAHPGAEATGITGPTDPGAERAEVEQAWRALLEQRRILGTAGPAPWETRSPDRMVRAVALALQAAGVPPSAIDSSRRRTRTGYRVHPGEAGTVRVEWTGPADSPARRYDEQRRQLDFCAGVLLSAGWQSLLYRSGQVSYLGVTAAAGSAG</sequence>
<feature type="compositionally biased region" description="Low complexity" evidence="1">
    <location>
        <begin position="102"/>
        <end position="115"/>
    </location>
</feature>
<evidence type="ECO:0000313" key="2">
    <source>
        <dbReference type="EMBL" id="MDI5964546.1"/>
    </source>
</evidence>
<comment type="caution">
    <text evidence="2">The sequence shown here is derived from an EMBL/GenBank/DDBJ whole genome shotgun (WGS) entry which is preliminary data.</text>
</comment>
<keyword evidence="3" id="KW-1185">Reference proteome</keyword>
<dbReference type="RefSeq" id="WP_271323433.1">
    <property type="nucleotide sequence ID" value="NZ_JAAGKO020000024.1"/>
</dbReference>
<evidence type="ECO:0000313" key="3">
    <source>
        <dbReference type="Proteomes" id="UP001156398"/>
    </source>
</evidence>
<reference evidence="2 3" key="1">
    <citation type="submission" date="2023-05" db="EMBL/GenBank/DDBJ databases">
        <title>Streptantibioticus silvisoli sp. nov., acidotolerant actinomycetes 1 from pine litter.</title>
        <authorList>
            <person name="Swiecimska M."/>
            <person name="Golinska P."/>
            <person name="Sangal V."/>
            <person name="Wachnowicz B."/>
            <person name="Goodfellow M."/>
        </authorList>
    </citation>
    <scope>NUCLEOTIDE SEQUENCE [LARGE SCALE GENOMIC DNA]</scope>
    <source>
        <strain evidence="2 3">SL54</strain>
    </source>
</reference>
<proteinExistence type="predicted"/>
<accession>A0ABT6W1B3</accession>
<evidence type="ECO:0000256" key="1">
    <source>
        <dbReference type="SAM" id="MobiDB-lite"/>
    </source>
</evidence>
<dbReference type="Proteomes" id="UP001156398">
    <property type="component" value="Unassembled WGS sequence"/>
</dbReference>
<protein>
    <submittedName>
        <fullName evidence="2">Uncharacterized protein</fullName>
    </submittedName>
</protein>
<organism evidence="2 3">
    <name type="scientific">Streptantibioticus silvisoli</name>
    <dbReference type="NCBI Taxonomy" id="2705255"/>
    <lineage>
        <taxon>Bacteria</taxon>
        <taxon>Bacillati</taxon>
        <taxon>Actinomycetota</taxon>
        <taxon>Actinomycetes</taxon>
        <taxon>Kitasatosporales</taxon>
        <taxon>Streptomycetaceae</taxon>
        <taxon>Streptantibioticus</taxon>
    </lineage>
</organism>
<feature type="region of interest" description="Disordered" evidence="1">
    <location>
        <begin position="70"/>
        <end position="127"/>
    </location>
</feature>
<dbReference type="EMBL" id="JAAGKO020000024">
    <property type="protein sequence ID" value="MDI5964546.1"/>
    <property type="molecule type" value="Genomic_DNA"/>
</dbReference>
<name>A0ABT6W1B3_9ACTN</name>
<gene>
    <name evidence="2" type="ORF">POF43_017745</name>
</gene>
<feature type="region of interest" description="Disordered" evidence="1">
    <location>
        <begin position="1"/>
        <end position="31"/>
    </location>
</feature>